<accession>A0A8J3CWS1</accession>
<evidence type="ECO:0000256" key="5">
    <source>
        <dbReference type="ARBA" id="ARBA00022741"/>
    </source>
</evidence>
<comment type="domain">
    <text evidence="8">The N-terminal region contains the highly conserved SGGXDS motif, predicted to be a P-loop motif involved in ATP binding.</text>
</comment>
<evidence type="ECO:0000256" key="7">
    <source>
        <dbReference type="ARBA" id="ARBA00048539"/>
    </source>
</evidence>
<dbReference type="SUPFAM" id="SSF56037">
    <property type="entry name" value="PheT/TilS domain"/>
    <property type="match status" value="1"/>
</dbReference>
<keyword evidence="11" id="KW-1185">Reference proteome</keyword>
<comment type="similarity">
    <text evidence="8">Belongs to the tRNA(Ile)-lysidine synthase family.</text>
</comment>
<name>A0A8J3CWS1_9BACT</name>
<feature type="domain" description="Lysidine-tRNA(Ile) synthetase C-terminal" evidence="9">
    <location>
        <begin position="364"/>
        <end position="436"/>
    </location>
</feature>
<dbReference type="GO" id="GO:0005737">
    <property type="term" value="C:cytoplasm"/>
    <property type="evidence" value="ECO:0007669"/>
    <property type="project" value="UniProtKB-SubCell"/>
</dbReference>
<dbReference type="InterPro" id="IPR012094">
    <property type="entry name" value="tRNA_Ile_lys_synt"/>
</dbReference>
<dbReference type="Pfam" id="PF11734">
    <property type="entry name" value="TilS_C"/>
    <property type="match status" value="1"/>
</dbReference>
<keyword evidence="4 8" id="KW-0819">tRNA processing</keyword>
<sequence length="439" mass="50461">MLEDFISHIRSKNLLDSQKRYLLAISGGVDSVALGYLLHQAGYDFDVATVNFNLRGEDSKADFAFVEALSNQWGVQFHGKVIDPEVWENLTGESVQMKARSLRYEWLEELRMVHGYEGILVAHHFEDQLETILLNLLRGCGIDGIAGMAERRGAIIRPLLSFRKDALIEFMESHNYPWREDSSNQKDVYQRNFVRNQILPKIANTFTSGLEVMAESFGRIKDTGKAFHYFFEKWKVEAVVREADFHIVKINSFQAIPGRHSLLFYWLRDFGFSSAIVEAILQAVDDAHVGKLFHSHSHTLNLDRDCLIVGPKESEFLAKEVLATDVELNLQDQVYDILRIEKDSFVDKSSENAMMDASQLQFPLTIRNWEIGDRFIPLGMNKEKKVSDFLVDLKVPMIQKRHVKVMLSGEKIIWVIGLRISDSVKIQKQTQAIVYFKKK</sequence>
<keyword evidence="3 8" id="KW-0436">Ligase</keyword>
<protein>
    <recommendedName>
        <fullName evidence="8">tRNA(Ile)-lysidine synthase</fullName>
        <ecNumber evidence="8">6.3.4.19</ecNumber>
    </recommendedName>
    <alternativeName>
        <fullName evidence="8">tRNA(Ile)-2-lysyl-cytidine synthase</fullName>
    </alternativeName>
    <alternativeName>
        <fullName evidence="8">tRNA(Ile)-lysidine synthetase</fullName>
    </alternativeName>
</protein>
<dbReference type="PANTHER" id="PTHR43033">
    <property type="entry name" value="TRNA(ILE)-LYSIDINE SYNTHASE-RELATED"/>
    <property type="match status" value="1"/>
</dbReference>
<dbReference type="NCBIfam" id="TIGR02433">
    <property type="entry name" value="lysidine_TilS_C"/>
    <property type="match status" value="1"/>
</dbReference>
<dbReference type="Proteomes" id="UP000642809">
    <property type="component" value="Unassembled WGS sequence"/>
</dbReference>
<evidence type="ECO:0000256" key="6">
    <source>
        <dbReference type="ARBA" id="ARBA00022840"/>
    </source>
</evidence>
<dbReference type="InterPro" id="IPR011063">
    <property type="entry name" value="TilS/TtcA_N"/>
</dbReference>
<evidence type="ECO:0000259" key="9">
    <source>
        <dbReference type="SMART" id="SM00977"/>
    </source>
</evidence>
<evidence type="ECO:0000313" key="11">
    <source>
        <dbReference type="Proteomes" id="UP000642809"/>
    </source>
</evidence>
<evidence type="ECO:0000256" key="1">
    <source>
        <dbReference type="ARBA" id="ARBA00004496"/>
    </source>
</evidence>
<comment type="caution">
    <text evidence="10">The sequence shown here is derived from an EMBL/GenBank/DDBJ whole genome shotgun (WGS) entry which is preliminary data.</text>
</comment>
<dbReference type="InterPro" id="IPR012795">
    <property type="entry name" value="tRNA_Ile_lys_synt_N"/>
</dbReference>
<organism evidence="10 11">
    <name type="scientific">Mongoliitalea lutea</name>
    <dbReference type="NCBI Taxonomy" id="849756"/>
    <lineage>
        <taxon>Bacteria</taxon>
        <taxon>Pseudomonadati</taxon>
        <taxon>Bacteroidota</taxon>
        <taxon>Cytophagia</taxon>
        <taxon>Cytophagales</taxon>
        <taxon>Cyclobacteriaceae</taxon>
        <taxon>Mongoliitalea</taxon>
    </lineage>
</organism>
<dbReference type="SMART" id="SM00977">
    <property type="entry name" value="TilS_C"/>
    <property type="match status" value="1"/>
</dbReference>
<dbReference type="GO" id="GO:0006400">
    <property type="term" value="P:tRNA modification"/>
    <property type="evidence" value="ECO:0007669"/>
    <property type="project" value="UniProtKB-UniRule"/>
</dbReference>
<evidence type="ECO:0000313" key="10">
    <source>
        <dbReference type="EMBL" id="GHB32817.1"/>
    </source>
</evidence>
<dbReference type="EMBL" id="BMYF01000006">
    <property type="protein sequence ID" value="GHB32817.1"/>
    <property type="molecule type" value="Genomic_DNA"/>
</dbReference>
<dbReference type="GO" id="GO:0032267">
    <property type="term" value="F:tRNA(Ile)-lysidine synthase activity"/>
    <property type="evidence" value="ECO:0007669"/>
    <property type="project" value="UniProtKB-EC"/>
</dbReference>
<comment type="subcellular location">
    <subcellularLocation>
        <location evidence="1 8">Cytoplasm</location>
    </subcellularLocation>
</comment>
<gene>
    <name evidence="8 10" type="primary">tilS</name>
    <name evidence="10" type="ORF">GCM10008106_12110</name>
</gene>
<comment type="catalytic activity">
    <reaction evidence="7 8">
        <text>cytidine(34) in tRNA(Ile2) + L-lysine + ATP = lysidine(34) in tRNA(Ile2) + AMP + diphosphate + H(+)</text>
        <dbReference type="Rhea" id="RHEA:43744"/>
        <dbReference type="Rhea" id="RHEA-COMP:10625"/>
        <dbReference type="Rhea" id="RHEA-COMP:10670"/>
        <dbReference type="ChEBI" id="CHEBI:15378"/>
        <dbReference type="ChEBI" id="CHEBI:30616"/>
        <dbReference type="ChEBI" id="CHEBI:32551"/>
        <dbReference type="ChEBI" id="CHEBI:33019"/>
        <dbReference type="ChEBI" id="CHEBI:82748"/>
        <dbReference type="ChEBI" id="CHEBI:83665"/>
        <dbReference type="ChEBI" id="CHEBI:456215"/>
        <dbReference type="EC" id="6.3.4.19"/>
    </reaction>
</comment>
<comment type="function">
    <text evidence="8">Ligates lysine onto the cytidine present at position 34 of the AUA codon-specific tRNA(Ile) that contains the anticodon CAU, in an ATP-dependent manner. Cytidine is converted to lysidine, thus changing the amino acid specificity of the tRNA from methionine to isoleucine.</text>
</comment>
<keyword evidence="6 8" id="KW-0067">ATP-binding</keyword>
<dbReference type="EC" id="6.3.4.19" evidence="8"/>
<dbReference type="RefSeq" id="WP_189579588.1">
    <property type="nucleotide sequence ID" value="NZ_BMYF01000006.1"/>
</dbReference>
<evidence type="ECO:0000256" key="8">
    <source>
        <dbReference type="HAMAP-Rule" id="MF_01161"/>
    </source>
</evidence>
<dbReference type="HAMAP" id="MF_01161">
    <property type="entry name" value="tRNA_Ile_lys_synt"/>
    <property type="match status" value="1"/>
</dbReference>
<dbReference type="InterPro" id="IPR012796">
    <property type="entry name" value="Lysidine-tRNA-synth_C"/>
</dbReference>
<dbReference type="Gene3D" id="3.40.50.620">
    <property type="entry name" value="HUPs"/>
    <property type="match status" value="1"/>
</dbReference>
<proteinExistence type="inferred from homology"/>
<evidence type="ECO:0000256" key="4">
    <source>
        <dbReference type="ARBA" id="ARBA00022694"/>
    </source>
</evidence>
<dbReference type="CDD" id="cd01992">
    <property type="entry name" value="TilS_N"/>
    <property type="match status" value="1"/>
</dbReference>
<dbReference type="PANTHER" id="PTHR43033:SF1">
    <property type="entry name" value="TRNA(ILE)-LYSIDINE SYNTHASE-RELATED"/>
    <property type="match status" value="1"/>
</dbReference>
<evidence type="ECO:0000256" key="3">
    <source>
        <dbReference type="ARBA" id="ARBA00022598"/>
    </source>
</evidence>
<keyword evidence="2 8" id="KW-0963">Cytoplasm</keyword>
<dbReference type="InterPro" id="IPR014729">
    <property type="entry name" value="Rossmann-like_a/b/a_fold"/>
</dbReference>
<feature type="binding site" evidence="8">
    <location>
        <begin position="26"/>
        <end position="31"/>
    </location>
    <ligand>
        <name>ATP</name>
        <dbReference type="ChEBI" id="CHEBI:30616"/>
    </ligand>
</feature>
<evidence type="ECO:0000256" key="2">
    <source>
        <dbReference type="ARBA" id="ARBA00022490"/>
    </source>
</evidence>
<reference evidence="10" key="1">
    <citation type="journal article" date="2014" name="Int. J. Syst. Evol. Microbiol.">
        <title>Complete genome sequence of Corynebacterium casei LMG S-19264T (=DSM 44701T), isolated from a smear-ripened cheese.</title>
        <authorList>
            <consortium name="US DOE Joint Genome Institute (JGI-PGF)"/>
            <person name="Walter F."/>
            <person name="Albersmeier A."/>
            <person name="Kalinowski J."/>
            <person name="Ruckert C."/>
        </authorList>
    </citation>
    <scope>NUCLEOTIDE SEQUENCE</scope>
    <source>
        <strain evidence="10">KCTC 23224</strain>
    </source>
</reference>
<keyword evidence="5 8" id="KW-0547">Nucleotide-binding</keyword>
<dbReference type="NCBIfam" id="TIGR02432">
    <property type="entry name" value="lysidine_TilS_N"/>
    <property type="match status" value="1"/>
</dbReference>
<dbReference type="SUPFAM" id="SSF52402">
    <property type="entry name" value="Adenine nucleotide alpha hydrolases-like"/>
    <property type="match status" value="1"/>
</dbReference>
<dbReference type="GO" id="GO:0005524">
    <property type="term" value="F:ATP binding"/>
    <property type="evidence" value="ECO:0007669"/>
    <property type="project" value="UniProtKB-UniRule"/>
</dbReference>
<dbReference type="Pfam" id="PF01171">
    <property type="entry name" value="ATP_bind_3"/>
    <property type="match status" value="1"/>
</dbReference>
<dbReference type="AlphaFoldDB" id="A0A8J3CWS1"/>
<reference evidence="10" key="2">
    <citation type="submission" date="2020-09" db="EMBL/GenBank/DDBJ databases">
        <authorList>
            <person name="Sun Q."/>
            <person name="Kim S."/>
        </authorList>
    </citation>
    <scope>NUCLEOTIDE SEQUENCE</scope>
    <source>
        <strain evidence="10">KCTC 23224</strain>
    </source>
</reference>